<dbReference type="PROSITE" id="PS01159">
    <property type="entry name" value="WW_DOMAIN_1"/>
    <property type="match status" value="2"/>
</dbReference>
<keyword evidence="6 7" id="KW-0833">Ubl conjugation pathway</keyword>
<dbReference type="Gene3D" id="3.30.2160.10">
    <property type="entry name" value="Hect, E3 ligase catalytic domain"/>
    <property type="match status" value="1"/>
</dbReference>
<dbReference type="Pfam" id="PF18436">
    <property type="entry name" value="HECW1_helix"/>
    <property type="match status" value="1"/>
</dbReference>
<dbReference type="AlphaFoldDB" id="A0A9W9YZ56"/>
<keyword evidence="4 11" id="KW-0808">Transferase</keyword>
<feature type="region of interest" description="Disordered" evidence="8">
    <location>
        <begin position="315"/>
        <end position="398"/>
    </location>
</feature>
<feature type="domain" description="WW" evidence="9">
    <location>
        <begin position="389"/>
        <end position="422"/>
    </location>
</feature>
<dbReference type="InterPro" id="IPR001202">
    <property type="entry name" value="WW_dom"/>
</dbReference>
<dbReference type="SMART" id="SM00119">
    <property type="entry name" value="HECTc"/>
    <property type="match status" value="1"/>
</dbReference>
<feature type="compositionally biased region" description="Low complexity" evidence="8">
    <location>
        <begin position="247"/>
        <end position="263"/>
    </location>
</feature>
<feature type="compositionally biased region" description="Basic residues" evidence="8">
    <location>
        <begin position="451"/>
        <end position="461"/>
    </location>
</feature>
<dbReference type="GO" id="GO:0005737">
    <property type="term" value="C:cytoplasm"/>
    <property type="evidence" value="ECO:0007669"/>
    <property type="project" value="UniProtKB-ARBA"/>
</dbReference>
<evidence type="ECO:0000256" key="5">
    <source>
        <dbReference type="ARBA" id="ARBA00022737"/>
    </source>
</evidence>
<keyword evidence="5" id="KW-0677">Repeat</keyword>
<keyword evidence="12" id="KW-1185">Reference proteome</keyword>
<dbReference type="FunFam" id="3.30.2160.10:FF:000001">
    <property type="entry name" value="E3 ubiquitin-protein ligase NEDD4-like"/>
    <property type="match status" value="1"/>
</dbReference>
<feature type="region of interest" description="Disordered" evidence="8">
    <location>
        <begin position="588"/>
        <end position="638"/>
    </location>
</feature>
<dbReference type="PANTHER" id="PTHR11254">
    <property type="entry name" value="HECT DOMAIN UBIQUITIN-PROTEIN LIGASE"/>
    <property type="match status" value="1"/>
</dbReference>
<dbReference type="GO" id="GO:0016567">
    <property type="term" value="P:protein ubiquitination"/>
    <property type="evidence" value="ECO:0007669"/>
    <property type="project" value="TreeGrafter"/>
</dbReference>
<feature type="active site" description="Glycyl thioester intermediate" evidence="7">
    <location>
        <position position="1117"/>
    </location>
</feature>
<keyword evidence="11" id="KW-0012">Acyltransferase</keyword>
<evidence type="ECO:0000256" key="7">
    <source>
        <dbReference type="PROSITE-ProRule" id="PRU00104"/>
    </source>
</evidence>
<evidence type="ECO:0000259" key="9">
    <source>
        <dbReference type="PROSITE" id="PS50020"/>
    </source>
</evidence>
<gene>
    <name evidence="11" type="primary">HECW1_1</name>
    <name evidence="11" type="ORF">OS493_020611</name>
</gene>
<feature type="compositionally biased region" description="Low complexity" evidence="8">
    <location>
        <begin position="623"/>
        <end position="638"/>
    </location>
</feature>
<sequence>MLSRPPLIRRVTEPTTNVVNPAVVPVNTGVSSQVVTPVTDPTADLEVSSPTESVVMAVPLSPLPLRTSSPGAALTVVVADGVAETAALVTPLPSPDSGSERTNSTSDNQSTIVAVSSDGSRRAEVESPTSPNDYLLILSSESRQPSSAPSTLQRGTASAVASQVHHRRNSSQDNSSSSVIYATPLSGLSREFPDHSASFPRQSSAARVTALSGNRRRSSSSGSGSGYTVSRAVPEESQSLPRNYSHTVSVSSSTAAVVTASTTLNSEQSRSERVNNDSPSLGATSLPGPSSGSGSDVNQSREAIQTMLRSYCLTSSTQVPPGRPPAFRPPKTPTTSAQEPEAARRTSRSGNRRNSGRRQQGNPVHVSIQDQQQSREQQARPEQQTTEEEPLPSNWERGVDSHGRVYYIDHVNRTTTWNRPHRNAPESESNMNEINTHWQSLDRRYQSFRRTLRGRSSRHSRVPLPMDNNRESQTTGESSASGGSETGAASLRPSSLPATHDLIDFLKSKGVAGHYYFQSQMLKLIVSKIRSESSQFERYRHQVELVRFLNQFADPQMDMPAGWDKKVDQSGRLYFIDHSSRTTTFIDPRLPVEETLQRRNRSETEPRRAPPIPPPRPPPPRTPSRSSSLNNPTPTPMSYNQQVVAFMSQPNIDDILKNKYQGYARSPTLKANVRRVQTEGERALARLSNNLDFIMLLSVMEESIVSYVPADMAQTAEPTSQPASPTRHLPSSQATPGTRSRSSSTEVSLKGAIGGDSTASSSPAPYKRDFEAKVRSFHRQLYHKGYGQGPNKIKLSIRRDHILEDAYDQVMKEPARALQRNRLEIQFAGEEGLDYGGPAREFFFLLSRQVFNPYYGLFEYSANDTYTVQVSPVSLYVDNSHEWFRFCGRIIGLVIIHQHLLDAFFTRPFYKALLRSPCDLSDVEAMDSLFHQSMTWVTENDITGALDLSFTVSEEIFGQVTERELIPGGKEIEVTEDNKHEYVDQMVRWRVDRGVAEQTESIVNGFNEVLDPNLINLFDARELELVISGTADIDIEDWRKNTEYRSGYHGNHKVIRWFWKSVRSFDNEQKLRLLQFVTGTSSIPYEGFAALRGSTGPRKFCIERWGDFTKLPRAHTCFNRLDLPLYRTYEELLEKLTFAVEESETFAMQ</sequence>
<dbReference type="Gene3D" id="3.90.1750.10">
    <property type="entry name" value="Hect, E3 ligase catalytic domains"/>
    <property type="match status" value="1"/>
</dbReference>
<feature type="compositionally biased region" description="Basic and acidic residues" evidence="8">
    <location>
        <begin position="590"/>
        <end position="608"/>
    </location>
</feature>
<feature type="domain" description="WW" evidence="9">
    <location>
        <begin position="557"/>
        <end position="590"/>
    </location>
</feature>
<dbReference type="InterPro" id="IPR040524">
    <property type="entry name" value="HECW1_helix"/>
</dbReference>
<evidence type="ECO:0000313" key="12">
    <source>
        <dbReference type="Proteomes" id="UP001163046"/>
    </source>
</evidence>
<accession>A0A9W9YZ56</accession>
<evidence type="ECO:0000256" key="1">
    <source>
        <dbReference type="ARBA" id="ARBA00000885"/>
    </source>
</evidence>
<proteinExistence type="predicted"/>
<feature type="compositionally biased region" description="Low complexity" evidence="8">
    <location>
        <begin position="369"/>
        <end position="384"/>
    </location>
</feature>
<dbReference type="Pfam" id="PF00632">
    <property type="entry name" value="HECT"/>
    <property type="match status" value="1"/>
</dbReference>
<feature type="compositionally biased region" description="Pro residues" evidence="8">
    <location>
        <begin position="609"/>
        <end position="622"/>
    </location>
</feature>
<dbReference type="Proteomes" id="UP001163046">
    <property type="component" value="Unassembled WGS sequence"/>
</dbReference>
<feature type="compositionally biased region" description="Polar residues" evidence="8">
    <location>
        <begin position="236"/>
        <end position="246"/>
    </location>
</feature>
<protein>
    <recommendedName>
        <fullName evidence="3">HECT-type E3 ubiquitin transferase</fullName>
        <ecNumber evidence="3">2.3.2.26</ecNumber>
    </recommendedName>
</protein>
<feature type="region of interest" description="Disordered" evidence="8">
    <location>
        <begin position="89"/>
        <end position="178"/>
    </location>
</feature>
<dbReference type="EC" id="2.3.2.26" evidence="3"/>
<feature type="region of interest" description="Disordered" evidence="8">
    <location>
        <begin position="715"/>
        <end position="765"/>
    </location>
</feature>
<dbReference type="GO" id="GO:0048814">
    <property type="term" value="P:regulation of dendrite morphogenesis"/>
    <property type="evidence" value="ECO:0007669"/>
    <property type="project" value="TreeGrafter"/>
</dbReference>
<dbReference type="InterPro" id="IPR035983">
    <property type="entry name" value="Hect_E3_ubiquitin_ligase"/>
</dbReference>
<dbReference type="PANTHER" id="PTHR11254:SF320">
    <property type="entry name" value="HECT-TYPE E3 UBIQUITIN TRANSFERASE"/>
    <property type="match status" value="1"/>
</dbReference>
<feature type="compositionally biased region" description="Basic residues" evidence="8">
    <location>
        <begin position="345"/>
        <end position="356"/>
    </location>
</feature>
<evidence type="ECO:0000256" key="3">
    <source>
        <dbReference type="ARBA" id="ARBA00012485"/>
    </source>
</evidence>
<dbReference type="Pfam" id="PF00397">
    <property type="entry name" value="WW"/>
    <property type="match status" value="1"/>
</dbReference>
<evidence type="ECO:0000256" key="2">
    <source>
        <dbReference type="ARBA" id="ARBA00004906"/>
    </source>
</evidence>
<dbReference type="Gene3D" id="3.30.2410.10">
    <property type="entry name" value="Hect, E3 ligase catalytic domain"/>
    <property type="match status" value="1"/>
</dbReference>
<feature type="region of interest" description="Disordered" evidence="8">
    <location>
        <begin position="192"/>
        <end position="299"/>
    </location>
</feature>
<evidence type="ECO:0000256" key="8">
    <source>
        <dbReference type="SAM" id="MobiDB-lite"/>
    </source>
</evidence>
<comment type="caution">
    <text evidence="11">The sequence shown here is derived from an EMBL/GenBank/DDBJ whole genome shotgun (WGS) entry which is preliminary data.</text>
</comment>
<dbReference type="OrthoDB" id="5987976at2759"/>
<organism evidence="11 12">
    <name type="scientific">Desmophyllum pertusum</name>
    <dbReference type="NCBI Taxonomy" id="174260"/>
    <lineage>
        <taxon>Eukaryota</taxon>
        <taxon>Metazoa</taxon>
        <taxon>Cnidaria</taxon>
        <taxon>Anthozoa</taxon>
        <taxon>Hexacorallia</taxon>
        <taxon>Scleractinia</taxon>
        <taxon>Caryophylliina</taxon>
        <taxon>Caryophylliidae</taxon>
        <taxon>Desmophyllum</taxon>
    </lineage>
</organism>
<feature type="compositionally biased region" description="Pro residues" evidence="8">
    <location>
        <begin position="321"/>
        <end position="332"/>
    </location>
</feature>
<dbReference type="GO" id="GO:0006511">
    <property type="term" value="P:ubiquitin-dependent protein catabolic process"/>
    <property type="evidence" value="ECO:0007669"/>
    <property type="project" value="TreeGrafter"/>
</dbReference>
<dbReference type="CDD" id="cd00078">
    <property type="entry name" value="HECTc"/>
    <property type="match status" value="1"/>
</dbReference>
<feature type="compositionally biased region" description="Low complexity" evidence="8">
    <location>
        <begin position="139"/>
        <end position="150"/>
    </location>
</feature>
<dbReference type="Gene3D" id="2.20.70.10">
    <property type="match status" value="2"/>
</dbReference>
<dbReference type="CDD" id="cd00201">
    <property type="entry name" value="WW"/>
    <property type="match status" value="2"/>
</dbReference>
<dbReference type="PROSITE" id="PS50237">
    <property type="entry name" value="HECT"/>
    <property type="match status" value="1"/>
</dbReference>
<evidence type="ECO:0000256" key="6">
    <source>
        <dbReference type="ARBA" id="ARBA00022786"/>
    </source>
</evidence>
<feature type="compositionally biased region" description="Low complexity" evidence="8">
    <location>
        <begin position="471"/>
        <end position="490"/>
    </location>
</feature>
<dbReference type="InterPro" id="IPR036020">
    <property type="entry name" value="WW_dom_sf"/>
</dbReference>
<feature type="region of interest" description="Disordered" evidence="8">
    <location>
        <begin position="451"/>
        <end position="493"/>
    </location>
</feature>
<dbReference type="InterPro" id="IPR050409">
    <property type="entry name" value="E3_ubiq-protein_ligase"/>
</dbReference>
<dbReference type="InterPro" id="IPR000569">
    <property type="entry name" value="HECT_dom"/>
</dbReference>
<dbReference type="FunFam" id="3.30.2410.10:FF:000002">
    <property type="entry name" value="E3 ubiquitin-protein ligase HECW2"/>
    <property type="match status" value="1"/>
</dbReference>
<comment type="catalytic activity">
    <reaction evidence="1">
        <text>S-ubiquitinyl-[E2 ubiquitin-conjugating enzyme]-L-cysteine + [acceptor protein]-L-lysine = [E2 ubiquitin-conjugating enzyme]-L-cysteine + N(6)-ubiquitinyl-[acceptor protein]-L-lysine.</text>
        <dbReference type="EC" id="2.3.2.26"/>
    </reaction>
</comment>
<reference evidence="11" key="1">
    <citation type="submission" date="2023-01" db="EMBL/GenBank/DDBJ databases">
        <title>Genome assembly of the deep-sea coral Lophelia pertusa.</title>
        <authorList>
            <person name="Herrera S."/>
            <person name="Cordes E."/>
        </authorList>
    </citation>
    <scope>NUCLEOTIDE SEQUENCE</scope>
    <source>
        <strain evidence="11">USNM1676648</strain>
        <tissue evidence="11">Polyp</tissue>
    </source>
</reference>
<dbReference type="GO" id="GO:0061630">
    <property type="term" value="F:ubiquitin protein ligase activity"/>
    <property type="evidence" value="ECO:0007669"/>
    <property type="project" value="UniProtKB-EC"/>
</dbReference>
<dbReference type="PROSITE" id="PS50020">
    <property type="entry name" value="WW_DOMAIN_2"/>
    <property type="match status" value="2"/>
</dbReference>
<feature type="compositionally biased region" description="Polar residues" evidence="8">
    <location>
        <begin position="96"/>
        <end position="118"/>
    </location>
</feature>
<evidence type="ECO:0000313" key="11">
    <source>
        <dbReference type="EMBL" id="KAJ7372182.1"/>
    </source>
</evidence>
<dbReference type="SMART" id="SM00456">
    <property type="entry name" value="WW"/>
    <property type="match status" value="2"/>
</dbReference>
<dbReference type="EMBL" id="MU826838">
    <property type="protein sequence ID" value="KAJ7372182.1"/>
    <property type="molecule type" value="Genomic_DNA"/>
</dbReference>
<feature type="compositionally biased region" description="Polar residues" evidence="8">
    <location>
        <begin position="716"/>
        <end position="747"/>
    </location>
</feature>
<evidence type="ECO:0000256" key="4">
    <source>
        <dbReference type="ARBA" id="ARBA00022679"/>
    </source>
</evidence>
<evidence type="ECO:0000259" key="10">
    <source>
        <dbReference type="PROSITE" id="PS50237"/>
    </source>
</evidence>
<comment type="pathway">
    <text evidence="2">Protein modification; protein ubiquitination.</text>
</comment>
<feature type="compositionally biased region" description="Low complexity" evidence="8">
    <location>
        <begin position="278"/>
        <end position="295"/>
    </location>
</feature>
<name>A0A9W9YZ56_9CNID</name>
<dbReference type="FunFam" id="3.90.1750.10:FF:000079">
    <property type="entry name" value="E3 ubiquitin-protein ligase"/>
    <property type="match status" value="1"/>
</dbReference>
<dbReference type="SUPFAM" id="SSF56204">
    <property type="entry name" value="Hect, E3 ligase catalytic domain"/>
    <property type="match status" value="1"/>
</dbReference>
<feature type="compositionally biased region" description="Polar residues" evidence="8">
    <location>
        <begin position="151"/>
        <end position="161"/>
    </location>
</feature>
<feature type="domain" description="HECT" evidence="10">
    <location>
        <begin position="814"/>
        <end position="1149"/>
    </location>
</feature>
<dbReference type="SUPFAM" id="SSF51045">
    <property type="entry name" value="WW domain"/>
    <property type="match status" value="2"/>
</dbReference>